<dbReference type="PANTHER" id="PTHR44086:SF10">
    <property type="entry name" value="THIOSULFATE SULFURTRANSFERASE_RHODANESE-LIKE DOMAIN-CONTAINING PROTEIN 3"/>
    <property type="match status" value="1"/>
</dbReference>
<evidence type="ECO:0000259" key="1">
    <source>
        <dbReference type="PROSITE" id="PS50206"/>
    </source>
</evidence>
<accession>A0A1F7W3H8</accession>
<dbReference type="SMART" id="SM00450">
    <property type="entry name" value="RHOD"/>
    <property type="match status" value="1"/>
</dbReference>
<feature type="domain" description="Rhodanese" evidence="1">
    <location>
        <begin position="57"/>
        <end position="140"/>
    </location>
</feature>
<comment type="caution">
    <text evidence="2">The sequence shown here is derived from an EMBL/GenBank/DDBJ whole genome shotgun (WGS) entry which is preliminary data.</text>
</comment>
<dbReference type="InterPro" id="IPR001763">
    <property type="entry name" value="Rhodanese-like_dom"/>
</dbReference>
<name>A0A1F7W3H8_9BACT</name>
<protein>
    <recommendedName>
        <fullName evidence="1">Rhodanese domain-containing protein</fullName>
    </recommendedName>
</protein>
<reference evidence="2 3" key="1">
    <citation type="journal article" date="2016" name="Nat. Commun.">
        <title>Thousands of microbial genomes shed light on interconnected biogeochemical processes in an aquifer system.</title>
        <authorList>
            <person name="Anantharaman K."/>
            <person name="Brown C.T."/>
            <person name="Hug L.A."/>
            <person name="Sharon I."/>
            <person name="Castelle C.J."/>
            <person name="Probst A.J."/>
            <person name="Thomas B.C."/>
            <person name="Singh A."/>
            <person name="Wilkins M.J."/>
            <person name="Karaoz U."/>
            <person name="Brodie E.L."/>
            <person name="Williams K.H."/>
            <person name="Hubbard S.S."/>
            <person name="Banfield J.F."/>
        </authorList>
    </citation>
    <scope>NUCLEOTIDE SEQUENCE [LARGE SCALE GENOMIC DNA]</scope>
</reference>
<dbReference type="GO" id="GO:0004792">
    <property type="term" value="F:thiosulfate-cyanide sulfurtransferase activity"/>
    <property type="evidence" value="ECO:0007669"/>
    <property type="project" value="TreeGrafter"/>
</dbReference>
<dbReference type="PANTHER" id="PTHR44086">
    <property type="entry name" value="THIOSULFATE SULFURTRANSFERASE RDL2, MITOCHONDRIAL-RELATED"/>
    <property type="match status" value="1"/>
</dbReference>
<gene>
    <name evidence="2" type="ORF">A2318_01415</name>
</gene>
<dbReference type="AlphaFoldDB" id="A0A1F7W3H8"/>
<dbReference type="InterPro" id="IPR036873">
    <property type="entry name" value="Rhodanese-like_dom_sf"/>
</dbReference>
<proteinExistence type="predicted"/>
<evidence type="ECO:0000313" key="2">
    <source>
        <dbReference type="EMBL" id="OGL97300.1"/>
    </source>
</evidence>
<evidence type="ECO:0000313" key="3">
    <source>
        <dbReference type="Proteomes" id="UP000177331"/>
    </source>
</evidence>
<dbReference type="STRING" id="1802421.A2318_01415"/>
<dbReference type="Proteomes" id="UP000177331">
    <property type="component" value="Unassembled WGS sequence"/>
</dbReference>
<dbReference type="PROSITE" id="PS50206">
    <property type="entry name" value="RHODANESE_3"/>
    <property type="match status" value="1"/>
</dbReference>
<organism evidence="2 3">
    <name type="scientific">Candidatus Uhrbacteria bacterium RIFOXYB2_FULL_45_11</name>
    <dbReference type="NCBI Taxonomy" id="1802421"/>
    <lineage>
        <taxon>Bacteria</taxon>
        <taxon>Candidatus Uhriibacteriota</taxon>
    </lineage>
</organism>
<dbReference type="CDD" id="cd00158">
    <property type="entry name" value="RHOD"/>
    <property type="match status" value="1"/>
</dbReference>
<sequence length="140" mass="15637">MLRGVLKSVLWIEFNLFFVFCQTHCGCLFAQKRELSYTECCMYKLMTVEALKDLIASKEPFVLLDVRGEDEWKAGHIGGAVFMPHWFVSLKIGDVVPDKNTKIVTYCLSGGRSSVAAKTLVDMGYADVSSLEGGYATFMD</sequence>
<dbReference type="Pfam" id="PF00581">
    <property type="entry name" value="Rhodanese"/>
    <property type="match status" value="1"/>
</dbReference>
<dbReference type="SUPFAM" id="SSF52821">
    <property type="entry name" value="Rhodanese/Cell cycle control phosphatase"/>
    <property type="match status" value="1"/>
</dbReference>
<dbReference type="EMBL" id="MGFD01000054">
    <property type="protein sequence ID" value="OGL97300.1"/>
    <property type="molecule type" value="Genomic_DNA"/>
</dbReference>
<dbReference type="Gene3D" id="3.40.250.10">
    <property type="entry name" value="Rhodanese-like domain"/>
    <property type="match status" value="1"/>
</dbReference>